<name>A0A0G0UE27_9BACT</name>
<protein>
    <recommendedName>
        <fullName evidence="4">Nucleotidyltransferase</fullName>
    </recommendedName>
</protein>
<organism evidence="2 3">
    <name type="scientific">Candidatus Uhrbacteria bacterium GW2011_GWC2_41_11</name>
    <dbReference type="NCBI Taxonomy" id="1618985"/>
    <lineage>
        <taxon>Bacteria</taxon>
        <taxon>Candidatus Uhriibacteriota</taxon>
    </lineage>
</organism>
<accession>A0A0G0UE27</accession>
<reference evidence="2 3" key="1">
    <citation type="journal article" date="2015" name="Nature">
        <title>rRNA introns, odd ribosomes, and small enigmatic genomes across a large radiation of phyla.</title>
        <authorList>
            <person name="Brown C.T."/>
            <person name="Hug L.A."/>
            <person name="Thomas B.C."/>
            <person name="Sharon I."/>
            <person name="Castelle C.J."/>
            <person name="Singh A."/>
            <person name="Wilkins M.J."/>
            <person name="Williams K.H."/>
            <person name="Banfield J.F."/>
        </authorList>
    </citation>
    <scope>NUCLEOTIDE SEQUENCE [LARGE SCALE GENOMIC DNA]</scope>
</reference>
<dbReference type="AlphaFoldDB" id="A0A0G0UE27"/>
<gene>
    <name evidence="2" type="ORF">UU35_C0005G0027</name>
</gene>
<proteinExistence type="predicted"/>
<evidence type="ECO:0008006" key="4">
    <source>
        <dbReference type="Google" id="ProtNLM"/>
    </source>
</evidence>
<dbReference type="EMBL" id="LCAH01000005">
    <property type="protein sequence ID" value="KKR87153.1"/>
    <property type="molecule type" value="Genomic_DNA"/>
</dbReference>
<comment type="caution">
    <text evidence="2">The sequence shown here is derived from an EMBL/GenBank/DDBJ whole genome shotgun (WGS) entry which is preliminary data.</text>
</comment>
<feature type="compositionally biased region" description="Basic and acidic residues" evidence="1">
    <location>
        <begin position="18"/>
        <end position="28"/>
    </location>
</feature>
<dbReference type="Proteomes" id="UP000034616">
    <property type="component" value="Unassembled WGS sequence"/>
</dbReference>
<evidence type="ECO:0000313" key="2">
    <source>
        <dbReference type="EMBL" id="KKR87153.1"/>
    </source>
</evidence>
<evidence type="ECO:0000313" key="3">
    <source>
        <dbReference type="Proteomes" id="UP000034616"/>
    </source>
</evidence>
<feature type="region of interest" description="Disordered" evidence="1">
    <location>
        <begin position="1"/>
        <end position="40"/>
    </location>
</feature>
<evidence type="ECO:0000256" key="1">
    <source>
        <dbReference type="SAM" id="MobiDB-lite"/>
    </source>
</evidence>
<sequence length="303" mass="34989">MFSGSRFENSFPGGGFHSETERIRKEQEIPGEEYIPSTEDEMPLEMKKEVTRIGLNIMRKVFANIPDYVVFASTAMSLYGLEDAPGDFDATVSSEQTLNRVRDHLARVPGVQFKHNGSYITSPLDGTKILKGSIVMEFPSTKPGDKSSKYAYPFEIFCKSTLVPTETFQKQHRVEGFNVLTQEGLQQQYANNTKMEERIQKYIDPIIDYLTHSEREHRILAELERWRAHQDSSFFFKPIVGDILDQFEILPEDLEKFYQIKQKKYGKISSADVAEILTGGLKIKLKKRRENIRKLIDFQRLEV</sequence>